<dbReference type="CDD" id="cd14688">
    <property type="entry name" value="bZIP_YAP"/>
    <property type="match status" value="1"/>
</dbReference>
<evidence type="ECO:0000256" key="1">
    <source>
        <dbReference type="SAM" id="MobiDB-lite"/>
    </source>
</evidence>
<gene>
    <name evidence="2" type="ORF">SUNI508_00413</name>
</gene>
<name>A0ABR2V7U6_9PEZI</name>
<comment type="caution">
    <text evidence="2">The sequence shown here is derived from an EMBL/GenBank/DDBJ whole genome shotgun (WGS) entry which is preliminary data.</text>
</comment>
<evidence type="ECO:0000313" key="3">
    <source>
        <dbReference type="Proteomes" id="UP001408356"/>
    </source>
</evidence>
<feature type="compositionally biased region" description="Basic and acidic residues" evidence="1">
    <location>
        <begin position="12"/>
        <end position="22"/>
    </location>
</feature>
<feature type="compositionally biased region" description="Polar residues" evidence="1">
    <location>
        <begin position="1"/>
        <end position="11"/>
    </location>
</feature>
<accession>A0ABR2V7U6</accession>
<dbReference type="Pfam" id="PF11905">
    <property type="entry name" value="DUF3425"/>
    <property type="match status" value="1"/>
</dbReference>
<feature type="region of interest" description="Disordered" evidence="1">
    <location>
        <begin position="1"/>
        <end position="32"/>
    </location>
</feature>
<protein>
    <submittedName>
        <fullName evidence="2">BZIP domain-containing protein</fullName>
    </submittedName>
</protein>
<proteinExistence type="predicted"/>
<keyword evidence="3" id="KW-1185">Reference proteome</keyword>
<dbReference type="Proteomes" id="UP001408356">
    <property type="component" value="Unassembled WGS sequence"/>
</dbReference>
<organism evidence="2 3">
    <name type="scientific">Seiridium unicorne</name>
    <dbReference type="NCBI Taxonomy" id="138068"/>
    <lineage>
        <taxon>Eukaryota</taxon>
        <taxon>Fungi</taxon>
        <taxon>Dikarya</taxon>
        <taxon>Ascomycota</taxon>
        <taxon>Pezizomycotina</taxon>
        <taxon>Sordariomycetes</taxon>
        <taxon>Xylariomycetidae</taxon>
        <taxon>Amphisphaeriales</taxon>
        <taxon>Sporocadaceae</taxon>
        <taxon>Seiridium</taxon>
    </lineage>
</organism>
<reference evidence="2 3" key="1">
    <citation type="journal article" date="2024" name="J. Plant Pathol.">
        <title>Sequence and assembly of the genome of Seiridium unicorne, isolate CBS 538.82, causal agent of cypress canker disease.</title>
        <authorList>
            <person name="Scali E."/>
            <person name="Rocca G.D."/>
            <person name="Danti R."/>
            <person name="Garbelotto M."/>
            <person name="Barberini S."/>
            <person name="Baroncelli R."/>
            <person name="Emiliani G."/>
        </authorList>
    </citation>
    <scope>NUCLEOTIDE SEQUENCE [LARGE SCALE GENOMIC DNA]</scope>
    <source>
        <strain evidence="2 3">BM-138-508</strain>
    </source>
</reference>
<dbReference type="PANTHER" id="PTHR37012:SF6">
    <property type="entry name" value="BZIP TRANSCRIPTION FACTOR"/>
    <property type="match status" value="1"/>
</dbReference>
<dbReference type="EMBL" id="JARVKF010000112">
    <property type="protein sequence ID" value="KAK9422550.1"/>
    <property type="molecule type" value="Genomic_DNA"/>
</dbReference>
<dbReference type="InterPro" id="IPR021833">
    <property type="entry name" value="DUF3425"/>
</dbReference>
<feature type="region of interest" description="Disordered" evidence="1">
    <location>
        <begin position="73"/>
        <end position="92"/>
    </location>
</feature>
<dbReference type="PANTHER" id="PTHR37012">
    <property type="entry name" value="B-ZIP TRANSCRIPTION FACTOR (EUROFUNG)-RELATED"/>
    <property type="match status" value="1"/>
</dbReference>
<sequence length="363" mass="41307">MASSESRQLTASERKRERDRLNQRTKRRREREHIAALEERVRCLEQELQLATSHPNTPLGITVRRQAPHHPVVRQDAGGDVESQPSSTPVVDADLSPAESMSLTPCFESGTLQAHSTTESPPDLSTTTITIAVDHLNSLLNSPAWLRLPLLTHSPLPGPQLLLRSEMFGSVIERLRSTPNVAASLPATPKVLDLLFGGSQNELANLIVSFLTPYPSLAPERFAMSWLIYLYYRWYVAPTEELYAAIPAHMRPTTCQLCLDHPAWLASIIWPSVRERLVLHYSEYDLEEFFGLLSCTMRVRASFNNRFIRRENDGEPQVDETFLERITQENGWGILEKFWNEYPDLFEGVDPDILLREEHLLST</sequence>
<evidence type="ECO:0000313" key="2">
    <source>
        <dbReference type="EMBL" id="KAK9422550.1"/>
    </source>
</evidence>